<sequence length="424" mass="48218">MPDITQNPHEATPPDYGLDRFLPARQPLMQNALDRQEWDAQQEVQAQEAHRAREQQQQQDEEQARAQIEDQEAALQEERKKNRTKFLPFADTQISTSTPVLPSPLALRKLRKGEYCELYFFTNKGLVDAHACSHSLDDEALAIMQDDQGLHSFIPVAAARAKHSVIEDRDLTWAQLDEATHHMLQAMKENGWDQKRLEAHLSFWMALGAHEWRHDSEDTAKRALIVYQATAWKRWHDMLGTPHSFNLKYLMHKAHDWAVKQANEANEKLLAAVTAQQRPTYSAQKATHQQCQPSFSKRLASPTTDHSESSHKRSKSFHTREKTFNGNDPLPACAVCLSREMHSVPVVECDASMTWDHKHDAFAKRINRTLVVKSTGQRLCSRWQRKDGCSDKHAHAHICSGCGSSAHGAQNCPRAQKSQGVNPI</sequence>
<gene>
    <name evidence="2" type="ORF">SCLCIDRAFT_1215306</name>
</gene>
<reference evidence="2 3" key="1">
    <citation type="submission" date="2014-04" db="EMBL/GenBank/DDBJ databases">
        <authorList>
            <consortium name="DOE Joint Genome Institute"/>
            <person name="Kuo A."/>
            <person name="Kohler A."/>
            <person name="Nagy L.G."/>
            <person name="Floudas D."/>
            <person name="Copeland A."/>
            <person name="Barry K.W."/>
            <person name="Cichocki N."/>
            <person name="Veneault-Fourrey C."/>
            <person name="LaButti K."/>
            <person name="Lindquist E.A."/>
            <person name="Lipzen A."/>
            <person name="Lundell T."/>
            <person name="Morin E."/>
            <person name="Murat C."/>
            <person name="Sun H."/>
            <person name="Tunlid A."/>
            <person name="Henrissat B."/>
            <person name="Grigoriev I.V."/>
            <person name="Hibbett D.S."/>
            <person name="Martin F."/>
            <person name="Nordberg H.P."/>
            <person name="Cantor M.N."/>
            <person name="Hua S.X."/>
        </authorList>
    </citation>
    <scope>NUCLEOTIDE SEQUENCE [LARGE SCALE GENOMIC DNA]</scope>
    <source>
        <strain evidence="2 3">Foug A</strain>
    </source>
</reference>
<accession>A0A0C2ZKY2</accession>
<dbReference type="AlphaFoldDB" id="A0A0C2ZKY2"/>
<dbReference type="OrthoDB" id="2688210at2759"/>
<reference evidence="3" key="2">
    <citation type="submission" date="2015-01" db="EMBL/GenBank/DDBJ databases">
        <title>Evolutionary Origins and Diversification of the Mycorrhizal Mutualists.</title>
        <authorList>
            <consortium name="DOE Joint Genome Institute"/>
            <consortium name="Mycorrhizal Genomics Consortium"/>
            <person name="Kohler A."/>
            <person name="Kuo A."/>
            <person name="Nagy L.G."/>
            <person name="Floudas D."/>
            <person name="Copeland A."/>
            <person name="Barry K.W."/>
            <person name="Cichocki N."/>
            <person name="Veneault-Fourrey C."/>
            <person name="LaButti K."/>
            <person name="Lindquist E.A."/>
            <person name="Lipzen A."/>
            <person name="Lundell T."/>
            <person name="Morin E."/>
            <person name="Murat C."/>
            <person name="Riley R."/>
            <person name="Ohm R."/>
            <person name="Sun H."/>
            <person name="Tunlid A."/>
            <person name="Henrissat B."/>
            <person name="Grigoriev I.V."/>
            <person name="Hibbett D.S."/>
            <person name="Martin F."/>
        </authorList>
    </citation>
    <scope>NUCLEOTIDE SEQUENCE [LARGE SCALE GENOMIC DNA]</scope>
    <source>
        <strain evidence="3">Foug A</strain>
    </source>
</reference>
<dbReference type="InParanoid" id="A0A0C2ZKY2"/>
<evidence type="ECO:0000256" key="1">
    <source>
        <dbReference type="SAM" id="MobiDB-lite"/>
    </source>
</evidence>
<feature type="region of interest" description="Disordered" evidence="1">
    <location>
        <begin position="281"/>
        <end position="323"/>
    </location>
</feature>
<proteinExistence type="predicted"/>
<dbReference type="HOGENOM" id="CLU_052398_1_0_1"/>
<evidence type="ECO:0000313" key="2">
    <source>
        <dbReference type="EMBL" id="KIM62238.1"/>
    </source>
</evidence>
<keyword evidence="3" id="KW-1185">Reference proteome</keyword>
<organism evidence="2 3">
    <name type="scientific">Scleroderma citrinum Foug A</name>
    <dbReference type="NCBI Taxonomy" id="1036808"/>
    <lineage>
        <taxon>Eukaryota</taxon>
        <taxon>Fungi</taxon>
        <taxon>Dikarya</taxon>
        <taxon>Basidiomycota</taxon>
        <taxon>Agaricomycotina</taxon>
        <taxon>Agaricomycetes</taxon>
        <taxon>Agaricomycetidae</taxon>
        <taxon>Boletales</taxon>
        <taxon>Sclerodermatineae</taxon>
        <taxon>Sclerodermataceae</taxon>
        <taxon>Scleroderma</taxon>
    </lineage>
</organism>
<dbReference type="STRING" id="1036808.A0A0C2ZKY2"/>
<protein>
    <submittedName>
        <fullName evidence="2">Uncharacterized protein</fullName>
    </submittedName>
</protein>
<name>A0A0C2ZKY2_9AGAM</name>
<feature type="region of interest" description="Disordered" evidence="1">
    <location>
        <begin position="33"/>
        <end position="67"/>
    </location>
</feature>
<dbReference type="EMBL" id="KN822044">
    <property type="protein sequence ID" value="KIM62238.1"/>
    <property type="molecule type" value="Genomic_DNA"/>
</dbReference>
<feature type="region of interest" description="Disordered" evidence="1">
    <location>
        <begin position="1"/>
        <end position="21"/>
    </location>
</feature>
<evidence type="ECO:0000313" key="3">
    <source>
        <dbReference type="Proteomes" id="UP000053989"/>
    </source>
</evidence>
<feature type="compositionally biased region" description="Polar residues" evidence="1">
    <location>
        <begin position="281"/>
        <end position="295"/>
    </location>
</feature>
<dbReference type="Proteomes" id="UP000053989">
    <property type="component" value="Unassembled WGS sequence"/>
</dbReference>